<dbReference type="Gene3D" id="3.90.650.10">
    <property type="entry name" value="PurM-like C-terminal domain"/>
    <property type="match status" value="1"/>
</dbReference>
<dbReference type="CDD" id="cd02194">
    <property type="entry name" value="ThiL"/>
    <property type="match status" value="1"/>
</dbReference>
<dbReference type="AlphaFoldDB" id="A0A022KXQ8"/>
<feature type="binding site" evidence="1">
    <location>
        <position position="62"/>
    </location>
    <ligand>
        <name>substrate</name>
    </ligand>
</feature>
<comment type="caution">
    <text evidence="3">The sequence shown here is derived from an EMBL/GenBank/DDBJ whole genome shotgun (WGS) entry which is preliminary data.</text>
</comment>
<dbReference type="GO" id="GO:0009229">
    <property type="term" value="P:thiamine diphosphate biosynthetic process"/>
    <property type="evidence" value="ECO:0007669"/>
    <property type="project" value="UniProtKB-UniRule"/>
</dbReference>
<feature type="binding site" evidence="1">
    <location>
        <position position="54"/>
    </location>
    <ligand>
        <name>Mg(2+)</name>
        <dbReference type="ChEBI" id="CHEBI:18420"/>
        <label>1</label>
    </ligand>
</feature>
<keyword evidence="1" id="KW-0784">Thiamine biosynthesis</keyword>
<dbReference type="OrthoDB" id="9802811at2"/>
<dbReference type="GO" id="GO:0009228">
    <property type="term" value="P:thiamine biosynthetic process"/>
    <property type="evidence" value="ECO:0007669"/>
    <property type="project" value="UniProtKB-KW"/>
</dbReference>
<dbReference type="GO" id="GO:0005524">
    <property type="term" value="F:ATP binding"/>
    <property type="evidence" value="ECO:0007669"/>
    <property type="project" value="UniProtKB-UniRule"/>
</dbReference>
<dbReference type="HOGENOM" id="CLU_046964_0_1_11"/>
<feature type="binding site" evidence="1">
    <location>
        <position position="53"/>
    </location>
    <ligand>
        <name>Mg(2+)</name>
        <dbReference type="ChEBI" id="CHEBI:18420"/>
        <label>4</label>
    </ligand>
</feature>
<comment type="miscellaneous">
    <text evidence="1">Reaction mechanism of ThiL seems to utilize a direct, inline transfer of the gamma-phosphate of ATP to TMP rather than a phosphorylated enzyme intermediate.</text>
</comment>
<reference evidence="3 4" key="1">
    <citation type="journal article" date="2013" name="Genome Announc.">
        <title>Draft genome sequence of an Actinobacterium, Brachybacterium muris strain UCD-AY4.</title>
        <authorList>
            <person name="Lo J.R."/>
            <person name="Lang J.M."/>
            <person name="Darling A.E."/>
            <person name="Eisen J.A."/>
            <person name="Coil D.A."/>
        </authorList>
    </citation>
    <scope>NUCLEOTIDE SEQUENCE [LARGE SCALE GENOMIC DNA]</scope>
    <source>
        <strain evidence="3 4">UCD-AY4</strain>
    </source>
</reference>
<dbReference type="Pfam" id="PF00586">
    <property type="entry name" value="AIRS"/>
    <property type="match status" value="1"/>
</dbReference>
<organism evidence="3 4">
    <name type="scientific">Brachybacterium muris UCD-AY4</name>
    <dbReference type="NCBI Taxonomy" id="1249481"/>
    <lineage>
        <taxon>Bacteria</taxon>
        <taxon>Bacillati</taxon>
        <taxon>Actinomycetota</taxon>
        <taxon>Actinomycetes</taxon>
        <taxon>Micrococcales</taxon>
        <taxon>Dermabacteraceae</taxon>
        <taxon>Brachybacterium</taxon>
    </lineage>
</organism>
<comment type="pathway">
    <text evidence="1">Cofactor biosynthesis; thiamine diphosphate biosynthesis; thiamine diphosphate from thiamine phosphate: step 1/1.</text>
</comment>
<proteinExistence type="inferred from homology"/>
<dbReference type="Gene3D" id="3.30.1330.10">
    <property type="entry name" value="PurM-like, N-terminal domain"/>
    <property type="match status" value="1"/>
</dbReference>
<feature type="binding site" evidence="1">
    <location>
        <begin position="131"/>
        <end position="132"/>
    </location>
    <ligand>
        <name>ATP</name>
        <dbReference type="ChEBI" id="CHEBI:30616"/>
    </ligand>
</feature>
<keyword evidence="1" id="KW-0808">Transferase</keyword>
<protein>
    <recommendedName>
        <fullName evidence="1">Thiamine-monophosphate kinase</fullName>
        <shortName evidence="1">TMP kinase</shortName>
        <shortName evidence="1">Thiamine-phosphate kinase</shortName>
        <ecNumber evidence="1">2.7.4.16</ecNumber>
    </recommendedName>
</protein>
<dbReference type="GO" id="GO:0000287">
    <property type="term" value="F:magnesium ion binding"/>
    <property type="evidence" value="ECO:0007669"/>
    <property type="project" value="UniProtKB-UniRule"/>
</dbReference>
<feature type="domain" description="PurM-like N-terminal" evidence="2">
    <location>
        <begin position="37"/>
        <end position="148"/>
    </location>
</feature>
<gene>
    <name evidence="1" type="primary">thiL</name>
    <name evidence="3" type="ORF">D641_0114030</name>
</gene>
<sequence>MTKQRRPGASKHLGEAGILARLLTHVPGGDRVEVGPGDDAAVVDLPGTRLVITTDTMVEGFDFLAHTTCPRWIGHKAAVQNLADVAAMSARPIALVAAVSTPAGTPADWFEQVTEGLTRRAGEDGAQLVGGDLGRADRPTLTITAVGVLREGERAVLRSGARPGDVLAIGSPALGRSAAGLAAVLSGRVQVKGDGTVVIAPGKGGNPAPPSHHATTPLDPALNTQLEGLVAWHNAPDPDLSLGWTSGRAATAMMDLSDGLVRDGGRIAVASGVQVDLHATALGGDVDALAVSASALDADPWDWVLHGGEEHAMLATFAPGAVPQGFRVIGVIREHVGQSAPRVLLDGEPISGEGFDHFG</sequence>
<keyword evidence="1" id="KW-0460">Magnesium</keyword>
<dbReference type="UniPathway" id="UPA00060">
    <property type="reaction ID" value="UER00142"/>
</dbReference>
<dbReference type="PANTHER" id="PTHR30270">
    <property type="entry name" value="THIAMINE-MONOPHOSPHATE KINASE"/>
    <property type="match status" value="1"/>
</dbReference>
<keyword evidence="1" id="KW-0479">Metal-binding</keyword>
<feature type="binding site" evidence="1">
    <location>
        <position position="55"/>
    </location>
    <ligand>
        <name>Mg(2+)</name>
        <dbReference type="ChEBI" id="CHEBI:18420"/>
        <label>2</label>
    </ligand>
</feature>
<keyword evidence="4" id="KW-1185">Reference proteome</keyword>
<feature type="binding site" evidence="1">
    <location>
        <position position="309"/>
    </location>
    <ligand>
        <name>substrate</name>
    </ligand>
</feature>
<dbReference type="InterPro" id="IPR036676">
    <property type="entry name" value="PurM-like_C_sf"/>
</dbReference>
<dbReference type="STRING" id="1249481.D641_0114030"/>
<dbReference type="InterPro" id="IPR006283">
    <property type="entry name" value="ThiL-like"/>
</dbReference>
<feature type="binding site" evidence="1">
    <location>
        <position position="255"/>
    </location>
    <ligand>
        <name>Mg(2+)</name>
        <dbReference type="ChEBI" id="CHEBI:18420"/>
        <label>3</label>
    </ligand>
</feature>
<dbReference type="EC" id="2.7.4.16" evidence="1"/>
<dbReference type="PIRSF" id="PIRSF005303">
    <property type="entry name" value="Thiam_monoph_kin"/>
    <property type="match status" value="1"/>
</dbReference>
<feature type="binding site" evidence="1">
    <location>
        <position position="84"/>
    </location>
    <ligand>
        <name>Mg(2+)</name>
        <dbReference type="ChEBI" id="CHEBI:18420"/>
        <label>2</label>
    </ligand>
</feature>
<keyword evidence="1" id="KW-0067">ATP-binding</keyword>
<evidence type="ECO:0000256" key="1">
    <source>
        <dbReference type="HAMAP-Rule" id="MF_02128"/>
    </source>
</evidence>
<feature type="binding site" evidence="1">
    <location>
        <position position="355"/>
    </location>
    <ligand>
        <name>substrate</name>
    </ligand>
</feature>
<comment type="function">
    <text evidence="1">Catalyzes the ATP-dependent phosphorylation of thiamine-monophosphate (TMP) to form thiamine-pyrophosphate (TPP), the active form of vitamin B1.</text>
</comment>
<feature type="binding site" evidence="1">
    <location>
        <position position="84"/>
    </location>
    <ligand>
        <name>Mg(2+)</name>
        <dbReference type="ChEBI" id="CHEBI:18420"/>
        <label>4</label>
    </ligand>
</feature>
<dbReference type="PANTHER" id="PTHR30270:SF0">
    <property type="entry name" value="THIAMINE-MONOPHOSPHATE KINASE"/>
    <property type="match status" value="1"/>
</dbReference>
<dbReference type="SUPFAM" id="SSF55326">
    <property type="entry name" value="PurM N-terminal domain-like"/>
    <property type="match status" value="1"/>
</dbReference>
<dbReference type="InterPro" id="IPR036921">
    <property type="entry name" value="PurM-like_N_sf"/>
</dbReference>
<evidence type="ECO:0000259" key="2">
    <source>
        <dbReference type="Pfam" id="PF00586"/>
    </source>
</evidence>
<feature type="binding site" evidence="1">
    <location>
        <position position="132"/>
    </location>
    <ligand>
        <name>Mg(2+)</name>
        <dbReference type="ChEBI" id="CHEBI:18420"/>
        <label>1</label>
    </ligand>
</feature>
<dbReference type="GO" id="GO:0009030">
    <property type="term" value="F:thiamine-phosphate kinase activity"/>
    <property type="evidence" value="ECO:0007669"/>
    <property type="project" value="UniProtKB-UniRule"/>
</dbReference>
<comment type="catalytic activity">
    <reaction evidence="1">
        <text>thiamine phosphate + ATP = thiamine diphosphate + ADP</text>
        <dbReference type="Rhea" id="RHEA:15913"/>
        <dbReference type="ChEBI" id="CHEBI:30616"/>
        <dbReference type="ChEBI" id="CHEBI:37575"/>
        <dbReference type="ChEBI" id="CHEBI:58937"/>
        <dbReference type="ChEBI" id="CHEBI:456216"/>
        <dbReference type="EC" id="2.7.4.16"/>
    </reaction>
</comment>
<dbReference type="HAMAP" id="MF_02128">
    <property type="entry name" value="TMP_kinase"/>
    <property type="match status" value="1"/>
</dbReference>
<dbReference type="Proteomes" id="UP000019754">
    <property type="component" value="Unassembled WGS sequence"/>
</dbReference>
<evidence type="ECO:0000313" key="4">
    <source>
        <dbReference type="Proteomes" id="UP000019754"/>
    </source>
</evidence>
<evidence type="ECO:0000313" key="3">
    <source>
        <dbReference type="EMBL" id="EYT47907.1"/>
    </source>
</evidence>
<feature type="binding site" evidence="1">
    <location>
        <position position="39"/>
    </location>
    <ligand>
        <name>Mg(2+)</name>
        <dbReference type="ChEBI" id="CHEBI:18420"/>
        <label>3</label>
    </ligand>
</feature>
<accession>A0A022KXQ8</accession>
<feature type="binding site" evidence="1">
    <location>
        <position position="84"/>
    </location>
    <ligand>
        <name>Mg(2+)</name>
        <dbReference type="ChEBI" id="CHEBI:18420"/>
        <label>3</label>
    </ligand>
</feature>
<keyword evidence="1 3" id="KW-0418">Kinase</keyword>
<feature type="binding site" evidence="1">
    <location>
        <position position="39"/>
    </location>
    <ligand>
        <name>Mg(2+)</name>
        <dbReference type="ChEBI" id="CHEBI:18420"/>
        <label>4</label>
    </ligand>
</feature>
<dbReference type="NCBIfam" id="TIGR01379">
    <property type="entry name" value="thiL"/>
    <property type="match status" value="1"/>
</dbReference>
<dbReference type="EMBL" id="AORC01000021">
    <property type="protein sequence ID" value="EYT47907.1"/>
    <property type="molecule type" value="Genomic_DNA"/>
</dbReference>
<feature type="binding site" evidence="1">
    <location>
        <position position="158"/>
    </location>
    <ligand>
        <name>ATP</name>
        <dbReference type="ChEBI" id="CHEBI:30616"/>
    </ligand>
</feature>
<comment type="caution">
    <text evidence="1">Lacks conserved residue(s) required for the propagation of feature annotation.</text>
</comment>
<dbReference type="InterPro" id="IPR016188">
    <property type="entry name" value="PurM-like_N"/>
</dbReference>
<comment type="similarity">
    <text evidence="1">Belongs to the thiamine-monophosphate kinase family.</text>
</comment>
<dbReference type="SUPFAM" id="SSF56042">
    <property type="entry name" value="PurM C-terminal domain-like"/>
    <property type="match status" value="1"/>
</dbReference>
<feature type="binding site" evidence="1">
    <location>
        <position position="55"/>
    </location>
    <ligand>
        <name>Mg(2+)</name>
        <dbReference type="ChEBI" id="CHEBI:18420"/>
        <label>1</label>
    </ligand>
</feature>
<name>A0A022KXQ8_9MICO</name>
<feature type="binding site" evidence="1">
    <location>
        <position position="258"/>
    </location>
    <ligand>
        <name>Mg(2+)</name>
        <dbReference type="ChEBI" id="CHEBI:18420"/>
        <label>5</label>
    </ligand>
</feature>
<dbReference type="RefSeq" id="WP_017824134.1">
    <property type="nucleotide sequence ID" value="NZ_AORC01000021.1"/>
</dbReference>
<keyword evidence="1" id="KW-0547">Nucleotide-binding</keyword>
<feature type="binding site" evidence="1">
    <location>
        <position position="257"/>
    </location>
    <ligand>
        <name>ATP</name>
        <dbReference type="ChEBI" id="CHEBI:30616"/>
    </ligand>
</feature>